<dbReference type="GO" id="GO:0005524">
    <property type="term" value="F:ATP binding"/>
    <property type="evidence" value="ECO:0007669"/>
    <property type="project" value="UniProtKB-KW"/>
</dbReference>
<dbReference type="CDD" id="cd03259">
    <property type="entry name" value="ABC_Carb_Solutes_like"/>
    <property type="match status" value="1"/>
</dbReference>
<dbReference type="InterPro" id="IPR015853">
    <property type="entry name" value="ABC_transpr_FbpC"/>
</dbReference>
<evidence type="ECO:0000256" key="1">
    <source>
        <dbReference type="ARBA" id="ARBA00022448"/>
    </source>
</evidence>
<keyword evidence="8" id="KW-0472">Membrane</keyword>
<dbReference type="InterPro" id="IPR003593">
    <property type="entry name" value="AAA+_ATPase"/>
</dbReference>
<gene>
    <name evidence="10" type="primary">malK_2</name>
    <name evidence="10" type="ORF">SDC9_24249</name>
</gene>
<evidence type="ECO:0000256" key="7">
    <source>
        <dbReference type="ARBA" id="ARBA00023065"/>
    </source>
</evidence>
<name>A0A644UHD1_9ZZZZ</name>
<evidence type="ECO:0000256" key="6">
    <source>
        <dbReference type="ARBA" id="ARBA00023004"/>
    </source>
</evidence>
<organism evidence="10">
    <name type="scientific">bioreactor metagenome</name>
    <dbReference type="NCBI Taxonomy" id="1076179"/>
    <lineage>
        <taxon>unclassified sequences</taxon>
        <taxon>metagenomes</taxon>
        <taxon>ecological metagenomes</taxon>
    </lineage>
</organism>
<dbReference type="Pfam" id="PF00005">
    <property type="entry name" value="ABC_tran"/>
    <property type="match status" value="1"/>
</dbReference>
<dbReference type="PANTHER" id="PTHR42781">
    <property type="entry name" value="SPERMIDINE/PUTRESCINE IMPORT ATP-BINDING PROTEIN POTA"/>
    <property type="match status" value="1"/>
</dbReference>
<keyword evidence="3" id="KW-0410">Iron transport</keyword>
<evidence type="ECO:0000256" key="3">
    <source>
        <dbReference type="ARBA" id="ARBA00022496"/>
    </source>
</evidence>
<dbReference type="EMBL" id="VSSQ01000115">
    <property type="protein sequence ID" value="MPL78385.1"/>
    <property type="molecule type" value="Genomic_DNA"/>
</dbReference>
<evidence type="ECO:0000256" key="2">
    <source>
        <dbReference type="ARBA" id="ARBA00022475"/>
    </source>
</evidence>
<keyword evidence="7" id="KW-0406">Ion transport</keyword>
<keyword evidence="4" id="KW-0547">Nucleotide-binding</keyword>
<dbReference type="AlphaFoldDB" id="A0A644UHD1"/>
<dbReference type="SUPFAM" id="SSF52540">
    <property type="entry name" value="P-loop containing nucleoside triphosphate hydrolases"/>
    <property type="match status" value="1"/>
</dbReference>
<keyword evidence="5 10" id="KW-0067">ATP-binding</keyword>
<dbReference type="Gene3D" id="3.40.50.300">
    <property type="entry name" value="P-loop containing nucleotide triphosphate hydrolases"/>
    <property type="match status" value="1"/>
</dbReference>
<reference evidence="10" key="1">
    <citation type="submission" date="2019-08" db="EMBL/GenBank/DDBJ databases">
        <authorList>
            <person name="Kucharzyk K."/>
            <person name="Murdoch R.W."/>
            <person name="Higgins S."/>
            <person name="Loffler F."/>
        </authorList>
    </citation>
    <scope>NUCLEOTIDE SEQUENCE</scope>
</reference>
<dbReference type="InterPro" id="IPR003439">
    <property type="entry name" value="ABC_transporter-like_ATP-bd"/>
</dbReference>
<evidence type="ECO:0000259" key="9">
    <source>
        <dbReference type="PROSITE" id="PS50893"/>
    </source>
</evidence>
<evidence type="ECO:0000313" key="10">
    <source>
        <dbReference type="EMBL" id="MPL78385.1"/>
    </source>
</evidence>
<dbReference type="GO" id="GO:0015408">
    <property type="term" value="F:ABC-type ferric iron transporter activity"/>
    <property type="evidence" value="ECO:0007669"/>
    <property type="project" value="InterPro"/>
</dbReference>
<protein>
    <submittedName>
        <fullName evidence="10">Maltose/maltodextrin import ATP-binding protein MalK</fullName>
    </submittedName>
</protein>
<keyword evidence="2" id="KW-1003">Cell membrane</keyword>
<dbReference type="PANTHER" id="PTHR42781:SF4">
    <property type="entry name" value="SPERMIDINE_PUTRESCINE IMPORT ATP-BINDING PROTEIN POTA"/>
    <property type="match status" value="1"/>
</dbReference>
<comment type="caution">
    <text evidence="10">The sequence shown here is derived from an EMBL/GenBank/DDBJ whole genome shotgun (WGS) entry which is preliminary data.</text>
</comment>
<feature type="domain" description="ABC transporter" evidence="9">
    <location>
        <begin position="2"/>
        <end position="209"/>
    </location>
</feature>
<evidence type="ECO:0000256" key="4">
    <source>
        <dbReference type="ARBA" id="ARBA00022741"/>
    </source>
</evidence>
<evidence type="ECO:0000256" key="5">
    <source>
        <dbReference type="ARBA" id="ARBA00022840"/>
    </source>
</evidence>
<dbReference type="GO" id="GO:0016887">
    <property type="term" value="F:ATP hydrolysis activity"/>
    <property type="evidence" value="ECO:0007669"/>
    <property type="project" value="InterPro"/>
</dbReference>
<proteinExistence type="predicted"/>
<dbReference type="InterPro" id="IPR027417">
    <property type="entry name" value="P-loop_NTPase"/>
</dbReference>
<dbReference type="InterPro" id="IPR050093">
    <property type="entry name" value="ABC_SmlMolc_Importer"/>
</dbReference>
<dbReference type="SMART" id="SM00382">
    <property type="entry name" value="AAA"/>
    <property type="match status" value="1"/>
</dbReference>
<accession>A0A644UHD1</accession>
<keyword evidence="6" id="KW-0408">Iron</keyword>
<evidence type="ECO:0000256" key="8">
    <source>
        <dbReference type="ARBA" id="ARBA00023136"/>
    </source>
</evidence>
<sequence>MVKLENITYKAGQFTLGPINLDLPKGSYTALLGPSGSGKSVMLELIAGLRFPDLGKILIDGVDMTNTPARKRPVGMLFQDYALFPHMTVEENIGFPLSISGADKAAVAKETGRIASLFKIEGLLKRAIKDLSGGEKQRCALARAMAHQPSVLLLDEPLSALDEELRVEAVKTLAILKKEGQTVLHVTHNRGETDGLATSSLHIRGGKII</sequence>
<keyword evidence="1" id="KW-0813">Transport</keyword>
<dbReference type="PROSITE" id="PS50893">
    <property type="entry name" value="ABC_TRANSPORTER_2"/>
    <property type="match status" value="1"/>
</dbReference>
<dbReference type="GO" id="GO:0016020">
    <property type="term" value="C:membrane"/>
    <property type="evidence" value="ECO:0007669"/>
    <property type="project" value="InterPro"/>
</dbReference>